<evidence type="ECO:0000256" key="2">
    <source>
        <dbReference type="ARBA" id="ARBA00022490"/>
    </source>
</evidence>
<comment type="subcellular location">
    <subcellularLocation>
        <location evidence="1 9">Cytoplasm</location>
    </subcellularLocation>
</comment>
<dbReference type="InterPro" id="IPR044068">
    <property type="entry name" value="CB"/>
</dbReference>
<accession>A0A537IWY7</accession>
<feature type="active site" description="O-(3'-phospho-DNA)-tyrosine intermediate" evidence="9">
    <location>
        <position position="283"/>
    </location>
</feature>
<dbReference type="PROSITE" id="PS51900">
    <property type="entry name" value="CB"/>
    <property type="match status" value="1"/>
</dbReference>
<dbReference type="NCBIfam" id="NF001399">
    <property type="entry name" value="PRK00283.1"/>
    <property type="match status" value="1"/>
</dbReference>
<gene>
    <name evidence="9" type="primary">xerC</name>
    <name evidence="12" type="ORF">E6H05_06400</name>
</gene>
<feature type="domain" description="Core-binding (CB)" evidence="11">
    <location>
        <begin position="8"/>
        <end position="93"/>
    </location>
</feature>
<feature type="active site" evidence="9">
    <location>
        <position position="251"/>
    </location>
</feature>
<evidence type="ECO:0000256" key="5">
    <source>
        <dbReference type="ARBA" id="ARBA00022908"/>
    </source>
</evidence>
<dbReference type="CDD" id="cd00798">
    <property type="entry name" value="INT_XerDC_C"/>
    <property type="match status" value="1"/>
</dbReference>
<evidence type="ECO:0000256" key="1">
    <source>
        <dbReference type="ARBA" id="ARBA00004496"/>
    </source>
</evidence>
<evidence type="ECO:0000256" key="8">
    <source>
        <dbReference type="ARBA" id="ARBA00023306"/>
    </source>
</evidence>
<dbReference type="InterPro" id="IPR004107">
    <property type="entry name" value="Integrase_SAM-like_N"/>
</dbReference>
<keyword evidence="8 9" id="KW-0131">Cell cycle</keyword>
<proteinExistence type="inferred from homology"/>
<dbReference type="GO" id="GO:0051301">
    <property type="term" value="P:cell division"/>
    <property type="evidence" value="ECO:0007669"/>
    <property type="project" value="UniProtKB-KW"/>
</dbReference>
<evidence type="ECO:0000256" key="4">
    <source>
        <dbReference type="ARBA" id="ARBA00022829"/>
    </source>
</evidence>
<keyword evidence="7 9" id="KW-0233">DNA recombination</keyword>
<dbReference type="GO" id="GO:0009037">
    <property type="term" value="F:tyrosine-based site-specific recombinase activity"/>
    <property type="evidence" value="ECO:0007669"/>
    <property type="project" value="UniProtKB-UniRule"/>
</dbReference>
<comment type="similarity">
    <text evidence="9">Belongs to the 'phage' integrase family. XerC subfamily.</text>
</comment>
<keyword evidence="4 9" id="KW-0159">Chromosome partition</keyword>
<evidence type="ECO:0000256" key="7">
    <source>
        <dbReference type="ARBA" id="ARBA00023172"/>
    </source>
</evidence>
<feature type="active site" evidence="9">
    <location>
        <position position="248"/>
    </location>
</feature>
<feature type="active site" evidence="9">
    <location>
        <position position="274"/>
    </location>
</feature>
<keyword evidence="6 9" id="KW-0238">DNA-binding</keyword>
<comment type="function">
    <text evidence="9">Site-specific tyrosine recombinase, which acts by catalyzing the cutting and rejoining of the recombining DNA molecules. The XerC-XerD complex is essential to convert dimers of the bacterial chromosome into monomers to permit their segregation at cell division. It also contributes to the segregational stability of plasmids.</text>
</comment>
<evidence type="ECO:0000256" key="6">
    <source>
        <dbReference type="ARBA" id="ARBA00023125"/>
    </source>
</evidence>
<dbReference type="Gene3D" id="1.10.150.130">
    <property type="match status" value="1"/>
</dbReference>
<keyword evidence="3 9" id="KW-0132">Cell division</keyword>
<evidence type="ECO:0000313" key="13">
    <source>
        <dbReference type="Proteomes" id="UP000318834"/>
    </source>
</evidence>
<dbReference type="InterPro" id="IPR050090">
    <property type="entry name" value="Tyrosine_recombinase_XerCD"/>
</dbReference>
<dbReference type="InterPro" id="IPR023009">
    <property type="entry name" value="Tyrosine_recombinase_XerC/XerD"/>
</dbReference>
<evidence type="ECO:0000259" key="10">
    <source>
        <dbReference type="PROSITE" id="PS51898"/>
    </source>
</evidence>
<dbReference type="GO" id="GO:0006313">
    <property type="term" value="P:DNA transposition"/>
    <property type="evidence" value="ECO:0007669"/>
    <property type="project" value="UniProtKB-UniRule"/>
</dbReference>
<reference evidence="12 13" key="1">
    <citation type="journal article" date="2019" name="Nat. Microbiol.">
        <title>Mediterranean grassland soil C-N compound turnover is dependent on rainfall and depth, and is mediated by genomically divergent microorganisms.</title>
        <authorList>
            <person name="Diamond S."/>
            <person name="Andeer P.F."/>
            <person name="Li Z."/>
            <person name="Crits-Christoph A."/>
            <person name="Burstein D."/>
            <person name="Anantharaman K."/>
            <person name="Lane K.R."/>
            <person name="Thomas B.C."/>
            <person name="Pan C."/>
            <person name="Northen T.R."/>
            <person name="Banfield J.F."/>
        </authorList>
    </citation>
    <scope>NUCLEOTIDE SEQUENCE [LARGE SCALE GENOMIC DNA]</scope>
    <source>
        <strain evidence="12">NP_8</strain>
    </source>
</reference>
<feature type="domain" description="Tyr recombinase" evidence="10">
    <location>
        <begin position="114"/>
        <end position="296"/>
    </location>
</feature>
<dbReference type="GO" id="GO:0005737">
    <property type="term" value="C:cytoplasm"/>
    <property type="evidence" value="ECO:0007669"/>
    <property type="project" value="UniProtKB-SubCell"/>
</dbReference>
<dbReference type="Proteomes" id="UP000318834">
    <property type="component" value="Unassembled WGS sequence"/>
</dbReference>
<keyword evidence="2 9" id="KW-0963">Cytoplasm</keyword>
<dbReference type="Pfam" id="PF00589">
    <property type="entry name" value="Phage_integrase"/>
    <property type="match status" value="1"/>
</dbReference>
<dbReference type="GO" id="GO:0003677">
    <property type="term" value="F:DNA binding"/>
    <property type="evidence" value="ECO:0007669"/>
    <property type="project" value="UniProtKB-UniRule"/>
</dbReference>
<dbReference type="InterPro" id="IPR011010">
    <property type="entry name" value="DNA_brk_join_enz"/>
</dbReference>
<dbReference type="PANTHER" id="PTHR30349">
    <property type="entry name" value="PHAGE INTEGRASE-RELATED"/>
    <property type="match status" value="1"/>
</dbReference>
<comment type="caution">
    <text evidence="12">The sequence shown here is derived from an EMBL/GenBank/DDBJ whole genome shotgun (WGS) entry which is preliminary data.</text>
</comment>
<dbReference type="SUPFAM" id="SSF56349">
    <property type="entry name" value="DNA breaking-rejoining enzymes"/>
    <property type="match status" value="1"/>
</dbReference>
<keyword evidence="5 9" id="KW-0229">DNA integration</keyword>
<evidence type="ECO:0000313" key="12">
    <source>
        <dbReference type="EMBL" id="TMI75572.1"/>
    </source>
</evidence>
<protein>
    <recommendedName>
        <fullName evidence="9">Tyrosine recombinase XerC</fullName>
    </recommendedName>
</protein>
<dbReference type="Gene3D" id="1.10.443.10">
    <property type="entry name" value="Intergrase catalytic core"/>
    <property type="match status" value="1"/>
</dbReference>
<feature type="active site" evidence="9">
    <location>
        <position position="154"/>
    </location>
</feature>
<sequence length="302" mass="33512">MPAASPARDANPDVAGFLRALEGERGASRHTLAAYGRDLSQFSGFVHGQGVTAWDQVTPQLARRYVASLSRRYARSGIARQLSAVRTFFRFLYREGKVSQNPLVLVSTPRRQRRLPTFLTPDEVRMVLAAPDISTALGRRDRAILELLYATGMRVGELVALRVSDVQWGGELRVTGKGRKERVVLVADAAVEALRHYLGDGRPQLVKHRTADAVFVNARGGPLSDRGVRVVLDRAIRQAALAKRVSPHVLRHTFATHLLDGGADLRVVQELLGHVNLVTTQVYTHVSRDWLKRVYDKAHPRA</sequence>
<dbReference type="InterPro" id="IPR010998">
    <property type="entry name" value="Integrase_recombinase_N"/>
</dbReference>
<evidence type="ECO:0000256" key="3">
    <source>
        <dbReference type="ARBA" id="ARBA00022618"/>
    </source>
</evidence>
<dbReference type="AlphaFoldDB" id="A0A537IWY7"/>
<organism evidence="12 13">
    <name type="scientific">Candidatus Segetimicrobium genomatis</name>
    <dbReference type="NCBI Taxonomy" id="2569760"/>
    <lineage>
        <taxon>Bacteria</taxon>
        <taxon>Bacillati</taxon>
        <taxon>Candidatus Sysuimicrobiota</taxon>
        <taxon>Candidatus Sysuimicrobiia</taxon>
        <taxon>Candidatus Sysuimicrobiales</taxon>
        <taxon>Candidatus Segetimicrobiaceae</taxon>
        <taxon>Candidatus Segetimicrobium</taxon>
    </lineage>
</organism>
<dbReference type="GO" id="GO:0007059">
    <property type="term" value="P:chromosome segregation"/>
    <property type="evidence" value="ECO:0007669"/>
    <property type="project" value="UniProtKB-UniRule"/>
</dbReference>
<name>A0A537IWY7_9BACT</name>
<dbReference type="EMBL" id="VBAP01000043">
    <property type="protein sequence ID" value="TMI75572.1"/>
    <property type="molecule type" value="Genomic_DNA"/>
</dbReference>
<dbReference type="Pfam" id="PF02899">
    <property type="entry name" value="Phage_int_SAM_1"/>
    <property type="match status" value="1"/>
</dbReference>
<dbReference type="PANTHER" id="PTHR30349:SF77">
    <property type="entry name" value="TYROSINE RECOMBINASE XERC"/>
    <property type="match status" value="1"/>
</dbReference>
<evidence type="ECO:0000259" key="11">
    <source>
        <dbReference type="PROSITE" id="PS51900"/>
    </source>
</evidence>
<comment type="subunit">
    <text evidence="9">Forms a cyclic heterotetrameric complex composed of two molecules of XerC and two molecules of XerD.</text>
</comment>
<dbReference type="HAMAP" id="MF_01808">
    <property type="entry name" value="Recomb_XerC_XerD"/>
    <property type="match status" value="1"/>
</dbReference>
<dbReference type="InterPro" id="IPR002104">
    <property type="entry name" value="Integrase_catalytic"/>
</dbReference>
<dbReference type="PROSITE" id="PS51898">
    <property type="entry name" value="TYR_RECOMBINASE"/>
    <property type="match status" value="1"/>
</dbReference>
<evidence type="ECO:0000256" key="9">
    <source>
        <dbReference type="HAMAP-Rule" id="MF_01808"/>
    </source>
</evidence>
<dbReference type="InterPro" id="IPR013762">
    <property type="entry name" value="Integrase-like_cat_sf"/>
</dbReference>
<feature type="active site" evidence="9">
    <location>
        <position position="177"/>
    </location>
</feature>